<evidence type="ECO:0000313" key="3">
    <source>
        <dbReference type="Proteomes" id="UP000049077"/>
    </source>
</evidence>
<dbReference type="EMBL" id="CCJV01000065">
    <property type="protein sequence ID" value="CDT16967.1"/>
    <property type="molecule type" value="Genomic_DNA"/>
</dbReference>
<comment type="caution">
    <text evidence="1">The sequence shown here is derived from an EMBL/GenBank/DDBJ whole genome shotgun (WGS) entry which is preliminary data.</text>
</comment>
<reference evidence="4" key="2">
    <citation type="submission" date="2014-06" db="EMBL/GenBank/DDBJ databases">
        <authorList>
            <person name="Le Roux Frederique"/>
        </authorList>
    </citation>
    <scope>NUCLEOTIDE SEQUENCE [LARGE SCALE GENOMIC DNA]</scope>
    <source>
        <strain evidence="4">J5-5</strain>
    </source>
</reference>
<reference evidence="1 3" key="1">
    <citation type="submission" date="2014-06" db="EMBL/GenBank/DDBJ databases">
        <authorList>
            <person name="Le Roux F."/>
        </authorList>
    </citation>
    <scope>NUCLEOTIDE SEQUENCE</scope>
    <source>
        <strain evidence="2 3">J5-4</strain>
        <strain evidence="1">J5-5</strain>
    </source>
</reference>
<dbReference type="OrthoDB" id="9894405at2"/>
<protein>
    <submittedName>
        <fullName evidence="1">Uncharacterized protein</fullName>
    </submittedName>
</protein>
<dbReference type="AlphaFoldDB" id="A0A822MWD1"/>
<sequence>MEREVPRAELQARSSAKKVETISINHTIKGSGSGSGSYSLTTFSRNHFYLLCILNDLRIGFTLSYNDFDIEDYSGVVTPDEEHCRQMIHYNVDTLKRELEERVITWILGAWTYSGKPINEPKARLADLNLRLFKIDLIGIPSLLLLTFFSIKLKGR</sequence>
<gene>
    <name evidence="2" type="ORF">VCR4J5_50011</name>
    <name evidence="1" type="ORF">VCR5J5_1570005</name>
</gene>
<evidence type="ECO:0000313" key="1">
    <source>
        <dbReference type="EMBL" id="CDT16967.1"/>
    </source>
</evidence>
<dbReference type="Proteomes" id="UP000049495">
    <property type="component" value="Unassembled WGS sequence"/>
</dbReference>
<dbReference type="RefSeq" id="WP_053083642.1">
    <property type="nucleotide sequence ID" value="NZ_AP025478.1"/>
</dbReference>
<evidence type="ECO:0000313" key="2">
    <source>
        <dbReference type="EMBL" id="CDT45137.1"/>
    </source>
</evidence>
<dbReference type="EMBL" id="CCJX01000135">
    <property type="protein sequence ID" value="CDT45137.1"/>
    <property type="molecule type" value="Genomic_DNA"/>
</dbReference>
<proteinExistence type="predicted"/>
<organism evidence="1 4">
    <name type="scientific">Vibrio crassostreae</name>
    <dbReference type="NCBI Taxonomy" id="246167"/>
    <lineage>
        <taxon>Bacteria</taxon>
        <taxon>Pseudomonadati</taxon>
        <taxon>Pseudomonadota</taxon>
        <taxon>Gammaproteobacteria</taxon>
        <taxon>Vibrionales</taxon>
        <taxon>Vibrionaceae</taxon>
        <taxon>Vibrio</taxon>
    </lineage>
</organism>
<keyword evidence="3" id="KW-1185">Reference proteome</keyword>
<dbReference type="GeneID" id="93903467"/>
<evidence type="ECO:0000313" key="4">
    <source>
        <dbReference type="Proteomes" id="UP000049495"/>
    </source>
</evidence>
<dbReference type="Proteomes" id="UP000049077">
    <property type="component" value="Unassembled WGS sequence"/>
</dbReference>
<accession>A0A822MWD1</accession>
<name>A0A822MWD1_9VIBR</name>